<evidence type="ECO:0000313" key="2">
    <source>
        <dbReference type="Proteomes" id="UP000609323"/>
    </source>
</evidence>
<name>A0ABQ1GG62_9BACL</name>
<keyword evidence="2" id="KW-1185">Reference proteome</keyword>
<protein>
    <submittedName>
        <fullName evidence="1">Uncharacterized protein</fullName>
    </submittedName>
</protein>
<proteinExistence type="predicted"/>
<organism evidence="1 2">
    <name type="scientific">Paenibacillus physcomitrellae</name>
    <dbReference type="NCBI Taxonomy" id="1619311"/>
    <lineage>
        <taxon>Bacteria</taxon>
        <taxon>Bacillati</taxon>
        <taxon>Bacillota</taxon>
        <taxon>Bacilli</taxon>
        <taxon>Bacillales</taxon>
        <taxon>Paenibacillaceae</taxon>
        <taxon>Paenibacillus</taxon>
    </lineage>
</organism>
<comment type="caution">
    <text evidence="1">The sequence shown here is derived from an EMBL/GenBank/DDBJ whole genome shotgun (WGS) entry which is preliminary data.</text>
</comment>
<dbReference type="EMBL" id="BMHF01000011">
    <property type="protein sequence ID" value="GGA43232.1"/>
    <property type="molecule type" value="Genomic_DNA"/>
</dbReference>
<accession>A0ABQ1GG62</accession>
<reference evidence="2" key="1">
    <citation type="journal article" date="2019" name="Int. J. Syst. Evol. Microbiol.">
        <title>The Global Catalogue of Microorganisms (GCM) 10K type strain sequencing project: providing services to taxonomists for standard genome sequencing and annotation.</title>
        <authorList>
            <consortium name="The Broad Institute Genomics Platform"/>
            <consortium name="The Broad Institute Genome Sequencing Center for Infectious Disease"/>
            <person name="Wu L."/>
            <person name="Ma J."/>
        </authorList>
    </citation>
    <scope>NUCLEOTIDE SEQUENCE [LARGE SCALE GENOMIC DNA]</scope>
    <source>
        <strain evidence="2">CGMCC 1.15044</strain>
    </source>
</reference>
<dbReference type="Proteomes" id="UP000609323">
    <property type="component" value="Unassembled WGS sequence"/>
</dbReference>
<evidence type="ECO:0000313" key="1">
    <source>
        <dbReference type="EMBL" id="GGA43232.1"/>
    </source>
</evidence>
<gene>
    <name evidence="1" type="ORF">GCM10010917_30670</name>
</gene>
<sequence length="61" mass="6995">MLAAIKEIKNFVTGVRGEMKAAGDEEYRKIEFGTERLLHTPQPPHSLTSLEESRIKQVIYH</sequence>
<dbReference type="RefSeq" id="WP_094094385.1">
    <property type="nucleotide sequence ID" value="NZ_BMHF01000011.1"/>
</dbReference>